<gene>
    <name evidence="4" type="ORF">E1262_18870</name>
</gene>
<dbReference type="OrthoDB" id="9778880at2"/>
<dbReference type="PANTHER" id="PTHR12128:SF66">
    <property type="entry name" value="4-HYDROXY-2-OXOGLUTARATE ALDOLASE, MITOCHONDRIAL"/>
    <property type="match status" value="1"/>
</dbReference>
<comment type="caution">
    <text evidence="4">The sequence shown here is derived from an EMBL/GenBank/DDBJ whole genome shotgun (WGS) entry which is preliminary data.</text>
</comment>
<name>A0A4R5A8V5_9ACTN</name>
<dbReference type="Gene3D" id="3.20.20.70">
    <property type="entry name" value="Aldolase class I"/>
    <property type="match status" value="1"/>
</dbReference>
<dbReference type="SUPFAM" id="SSF51569">
    <property type="entry name" value="Aldolase"/>
    <property type="match status" value="1"/>
</dbReference>
<proteinExistence type="inferred from homology"/>
<evidence type="ECO:0000256" key="1">
    <source>
        <dbReference type="ARBA" id="ARBA00007592"/>
    </source>
</evidence>
<evidence type="ECO:0000256" key="2">
    <source>
        <dbReference type="ARBA" id="ARBA00023239"/>
    </source>
</evidence>
<dbReference type="RefSeq" id="WP_132104682.1">
    <property type="nucleotide sequence ID" value="NZ_SMLB01000028.1"/>
</dbReference>
<dbReference type="Proteomes" id="UP000295217">
    <property type="component" value="Unassembled WGS sequence"/>
</dbReference>
<organism evidence="4 5">
    <name type="scientific">Jiangella aurantiaca</name>
    <dbReference type="NCBI Taxonomy" id="2530373"/>
    <lineage>
        <taxon>Bacteria</taxon>
        <taxon>Bacillati</taxon>
        <taxon>Actinomycetota</taxon>
        <taxon>Actinomycetes</taxon>
        <taxon>Jiangellales</taxon>
        <taxon>Jiangellaceae</taxon>
        <taxon>Jiangella</taxon>
    </lineage>
</organism>
<reference evidence="4 5" key="1">
    <citation type="submission" date="2019-02" db="EMBL/GenBank/DDBJ databases">
        <title>Draft genome sequences of novel Actinobacteria.</title>
        <authorList>
            <person name="Sahin N."/>
            <person name="Ay H."/>
            <person name="Saygin H."/>
        </authorList>
    </citation>
    <scope>NUCLEOTIDE SEQUENCE [LARGE SCALE GENOMIC DNA]</scope>
    <source>
        <strain evidence="4 5">8K307</strain>
    </source>
</reference>
<keyword evidence="5" id="KW-1185">Reference proteome</keyword>
<protein>
    <submittedName>
        <fullName evidence="4">Dihydrodipicolinate synthase family protein</fullName>
    </submittedName>
</protein>
<dbReference type="EMBL" id="SMLB01000028">
    <property type="protein sequence ID" value="TDD67516.1"/>
    <property type="molecule type" value="Genomic_DNA"/>
</dbReference>
<comment type="similarity">
    <text evidence="1 3">Belongs to the DapA family.</text>
</comment>
<keyword evidence="2 3" id="KW-0456">Lyase</keyword>
<dbReference type="Pfam" id="PF00701">
    <property type="entry name" value="DHDPS"/>
    <property type="match status" value="1"/>
</dbReference>
<dbReference type="PIRSF" id="PIRSF001365">
    <property type="entry name" value="DHDPS"/>
    <property type="match status" value="1"/>
</dbReference>
<evidence type="ECO:0000313" key="4">
    <source>
        <dbReference type="EMBL" id="TDD67516.1"/>
    </source>
</evidence>
<dbReference type="GO" id="GO:0008840">
    <property type="term" value="F:4-hydroxy-tetrahydrodipicolinate synthase activity"/>
    <property type="evidence" value="ECO:0007669"/>
    <property type="project" value="TreeGrafter"/>
</dbReference>
<evidence type="ECO:0000256" key="3">
    <source>
        <dbReference type="PIRNR" id="PIRNR001365"/>
    </source>
</evidence>
<dbReference type="PANTHER" id="PTHR12128">
    <property type="entry name" value="DIHYDRODIPICOLINATE SYNTHASE"/>
    <property type="match status" value="1"/>
</dbReference>
<dbReference type="CDD" id="cd00408">
    <property type="entry name" value="DHDPS-like"/>
    <property type="match status" value="1"/>
</dbReference>
<dbReference type="SMART" id="SM01130">
    <property type="entry name" value="DHDPS"/>
    <property type="match status" value="1"/>
</dbReference>
<dbReference type="InterPro" id="IPR013785">
    <property type="entry name" value="Aldolase_TIM"/>
</dbReference>
<sequence length="307" mass="32631">MSDGGSTVDSIRGVSPVLATPFEPDGKVDVASFRRSVTRLVDTGVTSMMFPGFASEFHQLDDGERSLLLAEVLRITENSDIAVIGSVADSSTYVARRRALEMVERGVHAINLLPPRHPDAPVPEIRDHLAAVVDTVAPIPVVLQYVPQETAAWIAVDDVRALAAAHPNLTHVKVEIRSPSDYIAALLGGAPPIASLIGNGGIEMLPALEAGAVGVQPGGGFLEVYLAIWQAWTSRDTAAAEDLYRRLLPYVTYWLGSGTLTQAGKLLAYRRGEIASPVCRGPVAGIGGYAAELVDRFLKEFAAELAA</sequence>
<evidence type="ECO:0000313" key="5">
    <source>
        <dbReference type="Proteomes" id="UP000295217"/>
    </source>
</evidence>
<dbReference type="InterPro" id="IPR002220">
    <property type="entry name" value="DapA-like"/>
</dbReference>
<accession>A0A4R5A8V5</accession>
<dbReference type="AlphaFoldDB" id="A0A4R5A8V5"/>